<evidence type="ECO:0008006" key="4">
    <source>
        <dbReference type="Google" id="ProtNLM"/>
    </source>
</evidence>
<dbReference type="RefSeq" id="WP_345196697.1">
    <property type="nucleotide sequence ID" value="NZ_BAABFL010000401.1"/>
</dbReference>
<dbReference type="Gene3D" id="3.90.1720.10">
    <property type="entry name" value="endopeptidase domain like (from Nostoc punctiforme)"/>
    <property type="match status" value="1"/>
</dbReference>
<accession>A0ABP8V3X3</accession>
<proteinExistence type="predicted"/>
<keyword evidence="3" id="KW-1185">Reference proteome</keyword>
<gene>
    <name evidence="2" type="ORF">GCM10023116_27890</name>
</gene>
<dbReference type="Proteomes" id="UP001500604">
    <property type="component" value="Unassembled WGS sequence"/>
</dbReference>
<evidence type="ECO:0000313" key="3">
    <source>
        <dbReference type="Proteomes" id="UP001500604"/>
    </source>
</evidence>
<dbReference type="SUPFAM" id="SSF54001">
    <property type="entry name" value="Cysteine proteinases"/>
    <property type="match status" value="1"/>
</dbReference>
<protein>
    <recommendedName>
        <fullName evidence="4">Lipo-like protein</fullName>
    </recommendedName>
</protein>
<evidence type="ECO:0000313" key="2">
    <source>
        <dbReference type="EMBL" id="GAA4650506.1"/>
    </source>
</evidence>
<dbReference type="EMBL" id="BAABFL010000401">
    <property type="protein sequence ID" value="GAA4650506.1"/>
    <property type="molecule type" value="Genomic_DNA"/>
</dbReference>
<reference evidence="3" key="1">
    <citation type="journal article" date="2019" name="Int. J. Syst. Evol. Microbiol.">
        <title>The Global Catalogue of Microorganisms (GCM) 10K type strain sequencing project: providing services to taxonomists for standard genome sequencing and annotation.</title>
        <authorList>
            <consortium name="The Broad Institute Genomics Platform"/>
            <consortium name="The Broad Institute Genome Sequencing Center for Infectious Disease"/>
            <person name="Wu L."/>
            <person name="Ma J."/>
        </authorList>
    </citation>
    <scope>NUCLEOTIDE SEQUENCE [LARGE SCALE GENOMIC DNA]</scope>
    <source>
        <strain evidence="3">JCM 17805</strain>
    </source>
</reference>
<evidence type="ECO:0000256" key="1">
    <source>
        <dbReference type="SAM" id="MobiDB-lite"/>
    </source>
</evidence>
<comment type="caution">
    <text evidence="2">The sequence shown here is derived from an EMBL/GenBank/DDBJ whole genome shotgun (WGS) entry which is preliminary data.</text>
</comment>
<feature type="region of interest" description="Disordered" evidence="1">
    <location>
        <begin position="285"/>
        <end position="306"/>
    </location>
</feature>
<sequence>MNPFTIIVHWIEKWLTHETSPARGATLCDFDRIRYELKPADVLLIEGRSRVAGVIKQITQSNWSHAALYIGKLHDIEDKRLRDYVNKSYEGDSEDQLLIESELGLGTVIRPLQVYEGEHVRICRPNGMSYRDGQQVLHYAVSRLGQEYDIRQILDLLRFLLPYSFIPGRWRSSLFSHMPGQATKTVCSTMIAEAFSFIHFPILPLVKRNGDKGVQLFQRNPKLCTPRDFDYSPYFTIIKYPFLDFSQHSSDCRLLPWHGDSTLEGQEADLYMTAGQIRDLKRFKDKLSVDSDPPPTSDGKPSDSKG</sequence>
<dbReference type="InterPro" id="IPR038765">
    <property type="entry name" value="Papain-like_cys_pep_sf"/>
</dbReference>
<organism evidence="2 3">
    <name type="scientific">Kistimonas scapharcae</name>
    <dbReference type="NCBI Taxonomy" id="1036133"/>
    <lineage>
        <taxon>Bacteria</taxon>
        <taxon>Pseudomonadati</taxon>
        <taxon>Pseudomonadota</taxon>
        <taxon>Gammaproteobacteria</taxon>
        <taxon>Oceanospirillales</taxon>
        <taxon>Endozoicomonadaceae</taxon>
        <taxon>Kistimonas</taxon>
    </lineage>
</organism>
<name>A0ABP8V3X3_9GAMM</name>